<keyword evidence="3" id="KW-1185">Reference proteome</keyword>
<dbReference type="Proteomes" id="UP000620366">
    <property type="component" value="Unassembled WGS sequence"/>
</dbReference>
<keyword evidence="1" id="KW-1133">Transmembrane helix</keyword>
<keyword evidence="1" id="KW-0812">Transmembrane</keyword>
<keyword evidence="1" id="KW-0472">Membrane</keyword>
<dbReference type="AlphaFoldDB" id="A0A926HVM9"/>
<reference evidence="2" key="1">
    <citation type="submission" date="2020-08" db="EMBL/GenBank/DDBJ databases">
        <title>Genome public.</title>
        <authorList>
            <person name="Liu C."/>
            <person name="Sun Q."/>
        </authorList>
    </citation>
    <scope>NUCLEOTIDE SEQUENCE</scope>
    <source>
        <strain evidence="2">BX7</strain>
    </source>
</reference>
<accession>A0A926HVM9</accession>
<proteinExistence type="predicted"/>
<protein>
    <submittedName>
        <fullName evidence="2">Uncharacterized protein</fullName>
    </submittedName>
</protein>
<dbReference type="EMBL" id="JACRSP010000005">
    <property type="protein sequence ID" value="MBC8537155.1"/>
    <property type="molecule type" value="Genomic_DNA"/>
</dbReference>
<evidence type="ECO:0000313" key="2">
    <source>
        <dbReference type="EMBL" id="MBC8537155.1"/>
    </source>
</evidence>
<comment type="caution">
    <text evidence="2">The sequence shown here is derived from an EMBL/GenBank/DDBJ whole genome shotgun (WGS) entry which is preliminary data.</text>
</comment>
<organism evidence="2 3">
    <name type="scientific">Feifania hominis</name>
    <dbReference type="NCBI Taxonomy" id="2763660"/>
    <lineage>
        <taxon>Bacteria</taxon>
        <taxon>Bacillati</taxon>
        <taxon>Bacillota</taxon>
        <taxon>Clostridia</taxon>
        <taxon>Eubacteriales</taxon>
        <taxon>Feifaniaceae</taxon>
        <taxon>Feifania</taxon>
    </lineage>
</organism>
<gene>
    <name evidence="2" type="ORF">H8695_10690</name>
</gene>
<name>A0A926HVM9_9FIRM</name>
<evidence type="ECO:0000256" key="1">
    <source>
        <dbReference type="SAM" id="Phobius"/>
    </source>
</evidence>
<dbReference type="RefSeq" id="WP_249301491.1">
    <property type="nucleotide sequence ID" value="NZ_JACRSP010000005.1"/>
</dbReference>
<dbReference type="PROSITE" id="PS51257">
    <property type="entry name" value="PROKAR_LIPOPROTEIN"/>
    <property type="match status" value="1"/>
</dbReference>
<feature type="transmembrane region" description="Helical" evidence="1">
    <location>
        <begin position="20"/>
        <end position="44"/>
    </location>
</feature>
<sequence length="264" mass="28959">MEERQRKPAPAGKKKNQTGLTFLMGCATWAVVLALVIGGIVFVVSRFRGGEPTPPVDNNDPGSGGMLDPDYVIGVDDDPVEEEEPLDIAALKEDDVVYHDFLSVLVFVDFPYFASPAEADMAHLVTFGIWQALQSGEQVEYGEQSIMVPQEAVEQEIAAVFDGAPPIVHQSVSIYGDFTYNAENARYEMPIYGMENMNLPRIRSVTPLENSVYEVVMDYIDSAAQDTYEHAEGPRPEAVKTVKLTVQGTVGDYRVLSLSAFAQA</sequence>
<evidence type="ECO:0000313" key="3">
    <source>
        <dbReference type="Proteomes" id="UP000620366"/>
    </source>
</evidence>